<dbReference type="PANTHER" id="PTHR38454:SF1">
    <property type="entry name" value="INTEGRAL MEMBRANE PROTEIN"/>
    <property type="match status" value="1"/>
</dbReference>
<feature type="region of interest" description="Disordered" evidence="1">
    <location>
        <begin position="256"/>
        <end position="282"/>
    </location>
</feature>
<reference evidence="4" key="1">
    <citation type="journal article" date="2019" name="Int. J. Syst. Evol. Microbiol.">
        <title>The Global Catalogue of Microorganisms (GCM) 10K type strain sequencing project: providing services to taxonomists for standard genome sequencing and annotation.</title>
        <authorList>
            <consortium name="The Broad Institute Genomics Platform"/>
            <consortium name="The Broad Institute Genome Sequencing Center for Infectious Disease"/>
            <person name="Wu L."/>
            <person name="Ma J."/>
        </authorList>
    </citation>
    <scope>NUCLEOTIDE SEQUENCE [LARGE SCALE GENOMIC DNA]</scope>
    <source>
        <strain evidence="4">CECT 7649</strain>
    </source>
</reference>
<keyword evidence="2" id="KW-0472">Membrane</keyword>
<feature type="transmembrane region" description="Helical" evidence="2">
    <location>
        <begin position="344"/>
        <end position="362"/>
    </location>
</feature>
<feature type="transmembrane region" description="Helical" evidence="2">
    <location>
        <begin position="434"/>
        <end position="452"/>
    </location>
</feature>
<feature type="transmembrane region" description="Helical" evidence="2">
    <location>
        <begin position="137"/>
        <end position="158"/>
    </location>
</feature>
<accession>A0ABW2NXY1</accession>
<feature type="transmembrane region" description="Helical" evidence="2">
    <location>
        <begin position="170"/>
        <end position="187"/>
    </location>
</feature>
<dbReference type="Proteomes" id="UP001596496">
    <property type="component" value="Unassembled WGS sequence"/>
</dbReference>
<dbReference type="RefSeq" id="WP_380824718.1">
    <property type="nucleotide sequence ID" value="NZ_JBHTCG010000003.1"/>
</dbReference>
<evidence type="ECO:0000313" key="4">
    <source>
        <dbReference type="Proteomes" id="UP001596496"/>
    </source>
</evidence>
<evidence type="ECO:0000256" key="2">
    <source>
        <dbReference type="SAM" id="Phobius"/>
    </source>
</evidence>
<feature type="transmembrane region" description="Helical" evidence="2">
    <location>
        <begin position="115"/>
        <end position="130"/>
    </location>
</feature>
<gene>
    <name evidence="3" type="ORF">ACFQSB_05785</name>
</gene>
<comment type="caution">
    <text evidence="3">The sequence shown here is derived from an EMBL/GenBank/DDBJ whole genome shotgun (WGS) entry which is preliminary data.</text>
</comment>
<evidence type="ECO:0000256" key="1">
    <source>
        <dbReference type="SAM" id="MobiDB-lite"/>
    </source>
</evidence>
<feature type="compositionally biased region" description="Basic and acidic residues" evidence="1">
    <location>
        <begin position="919"/>
        <end position="931"/>
    </location>
</feature>
<feature type="transmembrane region" description="Helical" evidence="2">
    <location>
        <begin position="292"/>
        <end position="314"/>
    </location>
</feature>
<keyword evidence="2" id="KW-1133">Transmembrane helix</keyword>
<feature type="compositionally biased region" description="Basic and acidic residues" evidence="1">
    <location>
        <begin position="266"/>
        <end position="282"/>
    </location>
</feature>
<name>A0ABW2NXY1_9ACTN</name>
<dbReference type="PANTHER" id="PTHR38454">
    <property type="entry name" value="INTEGRAL MEMBRANE PROTEIN-RELATED"/>
    <property type="match status" value="1"/>
</dbReference>
<sequence>MTAQEVQHPPDLDSARGQGNQEATRREHIKTGARAVGPRAAAAVMAALPAVVGLCAGDAAAGFFPFGATARGVSDLGNQYVPFYGYFWDVLHGHARGDLFVNWASGLGSSYLPDLFYYLASPFSLLVALFPRARVDLAVYVVTVAKIAVAAGIMAWYLRGLTVRRHLRSGAAAVFGAAYGLCGWAVTDAVYNPMWLDGLIAFPLLCLVAEWALAGRRPVLGVVFVAFCWVCDFYTAYFATIGAAVLLLIRLASDPPEPFRSSEPSRSSERSGSSERSERSDLRGRSRGVVRAALYAVLGTGLAAPVVLVVYFAAKDAWPVAPRPFVPPGAEVLLGRLLPGGYQFSSPALYVGTFVLFAALTLPFNPAVPVRARAVWTAATLAVLGSMLWQPTVRIWYAFTSPNGSFYREAFVLCGLLVLAGWTSFSRGVPSPRALAAGTALLAAIVFTASGWDRLTPDMIERTAATAAAGAVLYGMIVLTRHPGLDAWPRPALVRVRRGVAGAALAGLAAVQTVEAAANVSTIDVKRAGHLDSHAAWGPWHERLRAAVTSADAWPAYRTEPGQAQVSGNDPQFVGGEGAQYYSSLTSTALIDTLGHLGFGWTSRGRSPRSLDNPVTDAVLAIGARARSTLPTGPALPSSPSAGVPQVTLTRTLAAPLVTVRPPSSAVPRYGASPFRNQELLLGRPVYDVPDVRYLTVDGADLPADAHGALTTVPDRVPSASYPYVLRATCRPGEEVYLYGPEFSGSVTLAGNEPVRFAGIAGQTRAPVHRLGTVPMTGRLKVKLRPGLPGSVPRQALGCLDVRRLAAAVRDLRATGATSVRVSGHTLSATLPAGSTGTAVVAVPAIRGWTCSLDGAPPRPVRRHLGLLAVPLDGTATSLSCSFTPPGLRLGLAATTAALLTGAALLIGTTARTSTPNPDGHHLADGRDFAVRRRRRRTRDDQA</sequence>
<protein>
    <submittedName>
        <fullName evidence="3">YfhO family protein</fullName>
    </submittedName>
</protein>
<feature type="region of interest" description="Disordered" evidence="1">
    <location>
        <begin position="1"/>
        <end position="28"/>
    </location>
</feature>
<proteinExistence type="predicted"/>
<evidence type="ECO:0000313" key="3">
    <source>
        <dbReference type="EMBL" id="MFC7381709.1"/>
    </source>
</evidence>
<dbReference type="EMBL" id="JBHTCG010000003">
    <property type="protein sequence ID" value="MFC7381709.1"/>
    <property type="molecule type" value="Genomic_DNA"/>
</dbReference>
<feature type="transmembrane region" description="Helical" evidence="2">
    <location>
        <begin position="40"/>
        <end position="64"/>
    </location>
</feature>
<keyword evidence="4" id="KW-1185">Reference proteome</keyword>
<dbReference type="InterPro" id="IPR018580">
    <property type="entry name" value="Uncharacterised_YfhO"/>
</dbReference>
<keyword evidence="2" id="KW-0812">Transmembrane</keyword>
<feature type="region of interest" description="Disordered" evidence="1">
    <location>
        <begin position="911"/>
        <end position="943"/>
    </location>
</feature>
<feature type="transmembrane region" description="Helical" evidence="2">
    <location>
        <begin position="374"/>
        <end position="399"/>
    </location>
</feature>
<organism evidence="3 4">
    <name type="scientific">Sphaerisporangium rhizosphaerae</name>
    <dbReference type="NCBI Taxonomy" id="2269375"/>
    <lineage>
        <taxon>Bacteria</taxon>
        <taxon>Bacillati</taxon>
        <taxon>Actinomycetota</taxon>
        <taxon>Actinomycetes</taxon>
        <taxon>Streptosporangiales</taxon>
        <taxon>Streptosporangiaceae</taxon>
        <taxon>Sphaerisporangium</taxon>
    </lineage>
</organism>
<feature type="transmembrane region" description="Helical" evidence="2">
    <location>
        <begin position="194"/>
        <end position="213"/>
    </location>
</feature>
<feature type="transmembrane region" description="Helical" evidence="2">
    <location>
        <begin position="405"/>
        <end position="422"/>
    </location>
</feature>
<feature type="transmembrane region" description="Helical" evidence="2">
    <location>
        <begin position="219"/>
        <end position="249"/>
    </location>
</feature>
<dbReference type="Pfam" id="PF09586">
    <property type="entry name" value="YfhO"/>
    <property type="match status" value="1"/>
</dbReference>